<evidence type="ECO:0000313" key="5">
    <source>
        <dbReference type="EMBL" id="KAH7443197.1"/>
    </source>
</evidence>
<dbReference type="OMA" id="ESTTHQM"/>
<dbReference type="InterPro" id="IPR027417">
    <property type="entry name" value="P-loop_NTPase"/>
</dbReference>
<organism evidence="5 6">
    <name type="scientific">Ceratopteris richardii</name>
    <name type="common">Triangle waterfern</name>
    <dbReference type="NCBI Taxonomy" id="49495"/>
    <lineage>
        <taxon>Eukaryota</taxon>
        <taxon>Viridiplantae</taxon>
        <taxon>Streptophyta</taxon>
        <taxon>Embryophyta</taxon>
        <taxon>Tracheophyta</taxon>
        <taxon>Polypodiopsida</taxon>
        <taxon>Polypodiidae</taxon>
        <taxon>Polypodiales</taxon>
        <taxon>Pteridineae</taxon>
        <taxon>Pteridaceae</taxon>
        <taxon>Parkerioideae</taxon>
        <taxon>Ceratopteris</taxon>
    </lineage>
</organism>
<dbReference type="InterPro" id="IPR031157">
    <property type="entry name" value="G_TR_CS"/>
</dbReference>
<dbReference type="SUPFAM" id="SSF52540">
    <property type="entry name" value="P-loop containing nucleoside triphosphate hydrolases"/>
    <property type="match status" value="1"/>
</dbReference>
<dbReference type="Pfam" id="PF00009">
    <property type="entry name" value="GTP_EFTU"/>
    <property type="match status" value="1"/>
</dbReference>
<evidence type="ECO:0000256" key="1">
    <source>
        <dbReference type="ARBA" id="ARBA00022528"/>
    </source>
</evidence>
<dbReference type="Proteomes" id="UP000825935">
    <property type="component" value="Chromosome 2"/>
</dbReference>
<dbReference type="PRINTS" id="PR00315">
    <property type="entry name" value="ELONGATNFCT"/>
</dbReference>
<evidence type="ECO:0000313" key="6">
    <source>
        <dbReference type="Proteomes" id="UP000825935"/>
    </source>
</evidence>
<evidence type="ECO:0000256" key="3">
    <source>
        <dbReference type="ARBA" id="ARBA00023134"/>
    </source>
</evidence>
<keyword evidence="1" id="KW-0150">Chloroplast</keyword>
<evidence type="ECO:0000259" key="4">
    <source>
        <dbReference type="Pfam" id="PF00009"/>
    </source>
</evidence>
<dbReference type="EMBL" id="CM035407">
    <property type="protein sequence ID" value="KAH7443197.1"/>
    <property type="molecule type" value="Genomic_DNA"/>
</dbReference>
<evidence type="ECO:0000256" key="2">
    <source>
        <dbReference type="ARBA" id="ARBA00022741"/>
    </source>
</evidence>
<dbReference type="GO" id="GO:0003924">
    <property type="term" value="F:GTPase activity"/>
    <property type="evidence" value="ECO:0007669"/>
    <property type="project" value="InterPro"/>
</dbReference>
<dbReference type="PROSITE" id="PS00301">
    <property type="entry name" value="G_TR_1"/>
    <property type="match status" value="1"/>
</dbReference>
<comment type="caution">
    <text evidence="5">The sequence shown here is derived from an EMBL/GenBank/DDBJ whole genome shotgun (WGS) entry which is preliminary data.</text>
</comment>
<reference evidence="5" key="1">
    <citation type="submission" date="2021-08" db="EMBL/GenBank/DDBJ databases">
        <title>WGS assembly of Ceratopteris richardii.</title>
        <authorList>
            <person name="Marchant D.B."/>
            <person name="Chen G."/>
            <person name="Jenkins J."/>
            <person name="Shu S."/>
            <person name="Leebens-Mack J."/>
            <person name="Grimwood J."/>
            <person name="Schmutz J."/>
            <person name="Soltis P."/>
            <person name="Soltis D."/>
            <person name="Chen Z.-H."/>
        </authorList>
    </citation>
    <scope>NUCLEOTIDE SEQUENCE</scope>
    <source>
        <strain evidence="5">Whitten #5841</strain>
        <tissue evidence="5">Leaf</tissue>
    </source>
</reference>
<gene>
    <name evidence="5" type="ORF">KP509_02G025200</name>
</gene>
<dbReference type="InterPro" id="IPR050100">
    <property type="entry name" value="TRAFAC_GTPase_members"/>
</dbReference>
<dbReference type="GO" id="GO:0005525">
    <property type="term" value="F:GTP binding"/>
    <property type="evidence" value="ECO:0007669"/>
    <property type="project" value="UniProtKB-KW"/>
</dbReference>
<feature type="domain" description="Tr-type G" evidence="4">
    <location>
        <begin position="4"/>
        <end position="88"/>
    </location>
</feature>
<dbReference type="AlphaFoldDB" id="A0A8T2V413"/>
<protein>
    <recommendedName>
        <fullName evidence="4">Tr-type G domain-containing protein</fullName>
    </recommendedName>
</protein>
<sequence>MGKVIGHVDSGKSTTTGHHIYRLGGIDKRVSEKFEMRLFKYPRVLDKLKAERERGITVNIALWKFETTKYYCTVIDALGHRDFIKDVQTREHALLAFTFGVKQMICYCNKVDALTPKYWKARYDEIMKEFSSYMKTVGYNPNKIPFVPISGFEGDNMIDRSSNLDLYMGPTLLEALDMIQEPKSSSHKLLWLPLQDVCKINGIGTMPIGRVKN</sequence>
<keyword evidence="3" id="KW-0342">GTP-binding</keyword>
<dbReference type="InterPro" id="IPR000795">
    <property type="entry name" value="T_Tr_GTP-bd_dom"/>
</dbReference>
<proteinExistence type="predicted"/>
<dbReference type="Gene3D" id="3.40.50.300">
    <property type="entry name" value="P-loop containing nucleotide triphosphate hydrolases"/>
    <property type="match status" value="2"/>
</dbReference>
<dbReference type="OrthoDB" id="342024at2759"/>
<keyword evidence="6" id="KW-1185">Reference proteome</keyword>
<dbReference type="PANTHER" id="PTHR23115">
    <property type="entry name" value="TRANSLATION FACTOR"/>
    <property type="match status" value="1"/>
</dbReference>
<accession>A0A8T2V413</accession>
<name>A0A8T2V413_CERRI</name>
<keyword evidence="2" id="KW-0547">Nucleotide-binding</keyword>
<keyword evidence="1" id="KW-0934">Plastid</keyword>